<feature type="domain" description="Hydantoinase B/oxoprolinase" evidence="2">
    <location>
        <begin position="24"/>
        <end position="529"/>
    </location>
</feature>
<sequence length="568" mass="60859">MSTETAPVDPVAVDPVTVDPVTVDPITVEVIGSALTSIVEEMGEALVRASYSTNIKERRDCSTALFDWRGNTLCQAEHIPMHLGSFIAFLPNVRKRFPEETIRPGDVFIGNDAYEGGGTHLPDIVLAEPIFHGDRLVAWAINTAHHADFADRGHAHIYQEGVRIPPVRLYREGVLQEDIRNLILLNCQVPRERLSDLRAQMSANHLCVRRMQDLCSKYGADKVLAAGDALQDYAERKMRAGIAAIPDGTYEFADIFDSNQFPEPMELKVAITVKGDAMHLAFDAPPQVAAGLNVIYTGLLSTCYYAVKAVIDPTVLPNAGLARPLTVEAPEGSLLNCKHPAAVDGRIAACQRVADIVQGALAKALPGRVTAAGNGTCTGALFTGVRPDGSLWVYLETIGGGGGARPHADGLSGIHVHMTNTSNLPVEALELEYPLTLLRYELVDGSAGAGTYRGGMGLRRVYRIEADCRFSVEGGRLQAQPWGLDGGLPAEGARYDFDEGRVNVPGTIELKAGQIIELVTPGGGGYGDPAARAPEDVARDLREERITAEFASGTYGTASPEAKTKAMA</sequence>
<dbReference type="EC" id="3.5.2.14" evidence="3"/>
<dbReference type="Proteomes" id="UP000549457">
    <property type="component" value="Unassembled WGS sequence"/>
</dbReference>
<evidence type="ECO:0000256" key="1">
    <source>
        <dbReference type="SAM" id="MobiDB-lite"/>
    </source>
</evidence>
<reference evidence="3 4" key="1">
    <citation type="submission" date="2020-08" db="EMBL/GenBank/DDBJ databases">
        <title>Genomic Encyclopedia of Type Strains, Phase IV (KMG-IV): sequencing the most valuable type-strain genomes for metagenomic binning, comparative biology and taxonomic classification.</title>
        <authorList>
            <person name="Goeker M."/>
        </authorList>
    </citation>
    <scope>NUCLEOTIDE SEQUENCE [LARGE SCALE GENOMIC DNA]</scope>
    <source>
        <strain evidence="3 4">DSM 101730</strain>
    </source>
</reference>
<gene>
    <name evidence="3" type="ORF">HNP73_002720</name>
</gene>
<dbReference type="InterPro" id="IPR003692">
    <property type="entry name" value="Hydantoinase_B"/>
</dbReference>
<dbReference type="InterPro" id="IPR045079">
    <property type="entry name" value="Oxoprolinase-like"/>
</dbReference>
<evidence type="ECO:0000313" key="4">
    <source>
        <dbReference type="Proteomes" id="UP000549457"/>
    </source>
</evidence>
<dbReference type="PANTHER" id="PTHR11365">
    <property type="entry name" value="5-OXOPROLINASE RELATED"/>
    <property type="match status" value="1"/>
</dbReference>
<dbReference type="Pfam" id="PF02538">
    <property type="entry name" value="Hydantoinase_B"/>
    <property type="match status" value="1"/>
</dbReference>
<dbReference type="EMBL" id="JACHFM010000002">
    <property type="protein sequence ID" value="MBB5222784.1"/>
    <property type="molecule type" value="Genomic_DNA"/>
</dbReference>
<accession>A0A840SP50</accession>
<dbReference type="AlphaFoldDB" id="A0A840SP50"/>
<dbReference type="PANTHER" id="PTHR11365:SF23">
    <property type="entry name" value="HYPOTHETICAL 5-OXOPROLINASE (EUROFUNG)-RELATED"/>
    <property type="match status" value="1"/>
</dbReference>
<name>A0A840SP50_9RHOB</name>
<dbReference type="GO" id="GO:0006749">
    <property type="term" value="P:glutathione metabolic process"/>
    <property type="evidence" value="ECO:0007669"/>
    <property type="project" value="TreeGrafter"/>
</dbReference>
<dbReference type="GO" id="GO:0005829">
    <property type="term" value="C:cytosol"/>
    <property type="evidence" value="ECO:0007669"/>
    <property type="project" value="TreeGrafter"/>
</dbReference>
<dbReference type="GO" id="GO:0047423">
    <property type="term" value="F:N-methylhydantoinase (ATP-hydrolyzing) activity"/>
    <property type="evidence" value="ECO:0007669"/>
    <property type="project" value="UniProtKB-EC"/>
</dbReference>
<dbReference type="RefSeq" id="WP_343063299.1">
    <property type="nucleotide sequence ID" value="NZ_JACHFM010000002.1"/>
</dbReference>
<evidence type="ECO:0000313" key="3">
    <source>
        <dbReference type="EMBL" id="MBB5222784.1"/>
    </source>
</evidence>
<dbReference type="GO" id="GO:0017168">
    <property type="term" value="F:5-oxoprolinase (ATP-hydrolyzing) activity"/>
    <property type="evidence" value="ECO:0007669"/>
    <property type="project" value="TreeGrafter"/>
</dbReference>
<keyword evidence="3" id="KW-0378">Hydrolase</keyword>
<feature type="region of interest" description="Disordered" evidence="1">
    <location>
        <begin position="549"/>
        <end position="568"/>
    </location>
</feature>
<comment type="caution">
    <text evidence="3">The sequence shown here is derived from an EMBL/GenBank/DDBJ whole genome shotgun (WGS) entry which is preliminary data.</text>
</comment>
<evidence type="ECO:0000259" key="2">
    <source>
        <dbReference type="Pfam" id="PF02538"/>
    </source>
</evidence>
<keyword evidence="4" id="KW-1185">Reference proteome</keyword>
<protein>
    <submittedName>
        <fullName evidence="3">N-methylhydantoinase B</fullName>
        <ecNumber evidence="3">3.5.2.14</ecNumber>
    </submittedName>
</protein>
<proteinExistence type="predicted"/>
<organism evidence="3 4">
    <name type="scientific">Amaricoccus macauensis</name>
    <dbReference type="NCBI Taxonomy" id="57001"/>
    <lineage>
        <taxon>Bacteria</taxon>
        <taxon>Pseudomonadati</taxon>
        <taxon>Pseudomonadota</taxon>
        <taxon>Alphaproteobacteria</taxon>
        <taxon>Rhodobacterales</taxon>
        <taxon>Paracoccaceae</taxon>
        <taxon>Amaricoccus</taxon>
    </lineage>
</organism>